<comment type="caution">
    <text evidence="2">The sequence shown here is derived from an EMBL/GenBank/DDBJ whole genome shotgun (WGS) entry which is preliminary data.</text>
</comment>
<feature type="region of interest" description="Disordered" evidence="1">
    <location>
        <begin position="146"/>
        <end position="170"/>
    </location>
</feature>
<feature type="compositionally biased region" description="Polar residues" evidence="1">
    <location>
        <begin position="59"/>
        <end position="80"/>
    </location>
</feature>
<evidence type="ECO:0000256" key="1">
    <source>
        <dbReference type="SAM" id="MobiDB-lite"/>
    </source>
</evidence>
<evidence type="ECO:0000313" key="3">
    <source>
        <dbReference type="Proteomes" id="UP001457282"/>
    </source>
</evidence>
<reference evidence="2 3" key="1">
    <citation type="journal article" date="2023" name="G3 (Bethesda)">
        <title>A chromosome-length genome assembly and annotation of blackberry (Rubus argutus, cv. 'Hillquist').</title>
        <authorList>
            <person name="Bruna T."/>
            <person name="Aryal R."/>
            <person name="Dudchenko O."/>
            <person name="Sargent D.J."/>
            <person name="Mead D."/>
            <person name="Buti M."/>
            <person name="Cavallini A."/>
            <person name="Hytonen T."/>
            <person name="Andres J."/>
            <person name="Pham M."/>
            <person name="Weisz D."/>
            <person name="Mascagni F."/>
            <person name="Usai G."/>
            <person name="Natali L."/>
            <person name="Bassil N."/>
            <person name="Fernandez G.E."/>
            <person name="Lomsadze A."/>
            <person name="Armour M."/>
            <person name="Olukolu B."/>
            <person name="Poorten T."/>
            <person name="Britton C."/>
            <person name="Davik J."/>
            <person name="Ashrafi H."/>
            <person name="Aiden E.L."/>
            <person name="Borodovsky M."/>
            <person name="Worthington M."/>
        </authorList>
    </citation>
    <scope>NUCLEOTIDE SEQUENCE [LARGE SCALE GENOMIC DNA]</scope>
    <source>
        <strain evidence="2">PI 553951</strain>
    </source>
</reference>
<sequence>MPNPRLLSPSVLQHRALCPPCRHRVEPVFISRSPCCPRCYCSCRHQWIIDRRRLHSAQAMATQRQAREVSNPSAPSSQGPVQVEPVLPLSPPHSAKPHRAQLLAVAADISARRQSLLSPCTSAVNLHLCRVISCCTQPHIVHRCPCSQSAPQPRQSHHGDVSSSTGRRRFQQRRPLLKWPPCLMKRELHKKKR</sequence>
<accession>A0AAW1VEE3</accession>
<gene>
    <name evidence="2" type="ORF">M0R45_002010</name>
</gene>
<evidence type="ECO:0000313" key="2">
    <source>
        <dbReference type="EMBL" id="KAK9901738.1"/>
    </source>
</evidence>
<keyword evidence="3" id="KW-1185">Reference proteome</keyword>
<organism evidence="2 3">
    <name type="scientific">Rubus argutus</name>
    <name type="common">Southern blackberry</name>
    <dbReference type="NCBI Taxonomy" id="59490"/>
    <lineage>
        <taxon>Eukaryota</taxon>
        <taxon>Viridiplantae</taxon>
        <taxon>Streptophyta</taxon>
        <taxon>Embryophyta</taxon>
        <taxon>Tracheophyta</taxon>
        <taxon>Spermatophyta</taxon>
        <taxon>Magnoliopsida</taxon>
        <taxon>eudicotyledons</taxon>
        <taxon>Gunneridae</taxon>
        <taxon>Pentapetalae</taxon>
        <taxon>rosids</taxon>
        <taxon>fabids</taxon>
        <taxon>Rosales</taxon>
        <taxon>Rosaceae</taxon>
        <taxon>Rosoideae</taxon>
        <taxon>Rosoideae incertae sedis</taxon>
        <taxon>Rubus</taxon>
    </lineage>
</organism>
<dbReference type="Proteomes" id="UP001457282">
    <property type="component" value="Unassembled WGS sequence"/>
</dbReference>
<name>A0AAW1VEE3_RUBAR</name>
<dbReference type="EMBL" id="JBEDUW010000290">
    <property type="protein sequence ID" value="KAK9901738.1"/>
    <property type="molecule type" value="Genomic_DNA"/>
</dbReference>
<dbReference type="AlphaFoldDB" id="A0AAW1VEE3"/>
<protein>
    <submittedName>
        <fullName evidence="2">Uncharacterized protein</fullName>
    </submittedName>
</protein>
<proteinExistence type="predicted"/>
<feature type="region of interest" description="Disordered" evidence="1">
    <location>
        <begin position="59"/>
        <end position="82"/>
    </location>
</feature>